<keyword evidence="1" id="KW-0812">Transmembrane</keyword>
<feature type="transmembrane region" description="Helical" evidence="1">
    <location>
        <begin position="178"/>
        <end position="200"/>
    </location>
</feature>
<dbReference type="RefSeq" id="WP_304447278.1">
    <property type="nucleotide sequence ID" value="NZ_JARRAH010000001.1"/>
</dbReference>
<evidence type="ECO:0000313" key="2">
    <source>
        <dbReference type="EMBL" id="MFC6835580.1"/>
    </source>
</evidence>
<proteinExistence type="predicted"/>
<name>A0ABD5U7R0_9EURY</name>
<feature type="transmembrane region" description="Helical" evidence="1">
    <location>
        <begin position="106"/>
        <end position="124"/>
    </location>
</feature>
<reference evidence="2 3" key="1">
    <citation type="journal article" date="2019" name="Int. J. Syst. Evol. Microbiol.">
        <title>The Global Catalogue of Microorganisms (GCM) 10K type strain sequencing project: providing services to taxonomists for standard genome sequencing and annotation.</title>
        <authorList>
            <consortium name="The Broad Institute Genomics Platform"/>
            <consortium name="The Broad Institute Genome Sequencing Center for Infectious Disease"/>
            <person name="Wu L."/>
            <person name="Ma J."/>
        </authorList>
    </citation>
    <scope>NUCLEOTIDE SEQUENCE [LARGE SCALE GENOMIC DNA]</scope>
    <source>
        <strain evidence="2 3">PSRA2</strain>
    </source>
</reference>
<comment type="caution">
    <text evidence="2">The sequence shown here is derived from an EMBL/GenBank/DDBJ whole genome shotgun (WGS) entry which is preliminary data.</text>
</comment>
<evidence type="ECO:0000256" key="1">
    <source>
        <dbReference type="SAM" id="Phobius"/>
    </source>
</evidence>
<protein>
    <recommendedName>
        <fullName evidence="4">DUF2238 domain-containing protein</fullName>
    </recommendedName>
</protein>
<keyword evidence="1" id="KW-1133">Transmembrane helix</keyword>
<evidence type="ECO:0000313" key="3">
    <source>
        <dbReference type="Proteomes" id="UP001596406"/>
    </source>
</evidence>
<dbReference type="Proteomes" id="UP001596406">
    <property type="component" value="Unassembled WGS sequence"/>
</dbReference>
<keyword evidence="3" id="KW-1185">Reference proteome</keyword>
<dbReference type="Pfam" id="PF09997">
    <property type="entry name" value="DUF2238"/>
    <property type="match status" value="1"/>
</dbReference>
<sequence>MSSVLSILDSSARRTVAALARRGRHLLRAGISTVLVEGVRRRNPSVVVNGLVSLALTFAPTLLERRYGTSFHPWQRLWVSGAMFLHALGMLGSYDRVWWWDHVTHTLSASIVGSLAYVFARTSVDGDGERRVRNTSGFVVGVTLGLGVLWEVFEYIVHALARRLGLEPLLVPYGPYDTAFDLVFDAVGAALVVAFGPRALSNVVDSLDARRGDGGEPHAHASPE</sequence>
<dbReference type="InterPro" id="IPR014509">
    <property type="entry name" value="YjdF-like"/>
</dbReference>
<dbReference type="AlphaFoldDB" id="A0ABD5U7R0"/>
<accession>A0ABD5U7R0</accession>
<evidence type="ECO:0008006" key="4">
    <source>
        <dbReference type="Google" id="ProtNLM"/>
    </source>
</evidence>
<feature type="transmembrane region" description="Helical" evidence="1">
    <location>
        <begin position="136"/>
        <end position="158"/>
    </location>
</feature>
<feature type="transmembrane region" description="Helical" evidence="1">
    <location>
        <begin position="46"/>
        <end position="63"/>
    </location>
</feature>
<keyword evidence="1" id="KW-0472">Membrane</keyword>
<gene>
    <name evidence="2" type="ORF">ACFQHK_03550</name>
</gene>
<dbReference type="EMBL" id="JBHSXM010000001">
    <property type="protein sequence ID" value="MFC6835580.1"/>
    <property type="molecule type" value="Genomic_DNA"/>
</dbReference>
<organism evidence="2 3">
    <name type="scientific">Halomarina ordinaria</name>
    <dbReference type="NCBI Taxonomy" id="3033939"/>
    <lineage>
        <taxon>Archaea</taxon>
        <taxon>Methanobacteriati</taxon>
        <taxon>Methanobacteriota</taxon>
        <taxon>Stenosarchaea group</taxon>
        <taxon>Halobacteria</taxon>
        <taxon>Halobacteriales</taxon>
        <taxon>Natronomonadaceae</taxon>
        <taxon>Halomarina</taxon>
    </lineage>
</organism>